<reference evidence="3" key="1">
    <citation type="submission" date="2022-01" db="UniProtKB">
        <authorList>
            <consortium name="EnsemblMetazoa"/>
        </authorList>
    </citation>
    <scope>IDENTIFICATION</scope>
</reference>
<keyword evidence="2" id="KW-0732">Signal</keyword>
<evidence type="ECO:0000313" key="3">
    <source>
        <dbReference type="EnsemblMetazoa" id="XP_014261318.1"/>
    </source>
</evidence>
<feature type="transmembrane region" description="Helical" evidence="1">
    <location>
        <begin position="278"/>
        <end position="295"/>
    </location>
</feature>
<name>A0A8I6SBX4_CIMLE</name>
<dbReference type="InterPro" id="IPR009003">
    <property type="entry name" value="Peptidase_S1_PA"/>
</dbReference>
<evidence type="ECO:0000256" key="1">
    <source>
        <dbReference type="SAM" id="Phobius"/>
    </source>
</evidence>
<evidence type="ECO:0000256" key="2">
    <source>
        <dbReference type="SAM" id="SignalP"/>
    </source>
</evidence>
<dbReference type="AlphaFoldDB" id="A0A8I6SBX4"/>
<feature type="signal peptide" evidence="2">
    <location>
        <begin position="1"/>
        <end position="19"/>
    </location>
</feature>
<accession>A0A8I6SBX4</accession>
<feature type="chain" id="PRO_5035279630" evidence="2">
    <location>
        <begin position="20"/>
        <end position="299"/>
    </location>
</feature>
<keyword evidence="1" id="KW-0472">Membrane</keyword>
<sequence>MIKSTFPIFLCFISSSLQAALDPKTPVSIVHQGHYCSTGILLTPVWLVTGNWRSCFSNRTNLIYYADLNLIMLDQIRRVSYIEEYTGLVSESDPLFPDLKIIKADREFNLVGQPAPLNVGLLCAKCVIVYYPKTGNYTEREFDDYYYERLPRHVPTIRMYNVTVIHHITCRSEYKFALFENVVCVTPHDDTDRTPKGAALYCMDKLFGLKYRSVFVTEERISTMELYFGLGEYVYWLRQRIPNLPVVDEITIMGVYEETKSLGNSAWMEFNNAAGRKIYQMLGLFIVCMLHTYIARQQR</sequence>
<protein>
    <submittedName>
        <fullName evidence="3">Uncharacterized protein</fullName>
    </submittedName>
</protein>
<keyword evidence="1" id="KW-0812">Transmembrane</keyword>
<dbReference type="RefSeq" id="XP_014261318.1">
    <property type="nucleotide sequence ID" value="XM_014405832.2"/>
</dbReference>
<keyword evidence="1" id="KW-1133">Transmembrane helix</keyword>
<dbReference type="SUPFAM" id="SSF50494">
    <property type="entry name" value="Trypsin-like serine proteases"/>
    <property type="match status" value="1"/>
</dbReference>
<proteinExistence type="predicted"/>
<keyword evidence="4" id="KW-1185">Reference proteome</keyword>
<evidence type="ECO:0000313" key="4">
    <source>
        <dbReference type="Proteomes" id="UP000494040"/>
    </source>
</evidence>
<dbReference type="KEGG" id="clec:106673651"/>
<dbReference type="Proteomes" id="UP000494040">
    <property type="component" value="Unassembled WGS sequence"/>
</dbReference>
<dbReference type="OrthoDB" id="10555206at2759"/>
<dbReference type="EnsemblMetazoa" id="XM_014405832.2">
    <property type="protein sequence ID" value="XP_014261318.1"/>
    <property type="gene ID" value="LOC106673651"/>
</dbReference>
<dbReference type="GeneID" id="106673651"/>
<organism evidence="3 4">
    <name type="scientific">Cimex lectularius</name>
    <name type="common">Bed bug</name>
    <name type="synonym">Acanthia lectularia</name>
    <dbReference type="NCBI Taxonomy" id="79782"/>
    <lineage>
        <taxon>Eukaryota</taxon>
        <taxon>Metazoa</taxon>
        <taxon>Ecdysozoa</taxon>
        <taxon>Arthropoda</taxon>
        <taxon>Hexapoda</taxon>
        <taxon>Insecta</taxon>
        <taxon>Pterygota</taxon>
        <taxon>Neoptera</taxon>
        <taxon>Paraneoptera</taxon>
        <taxon>Hemiptera</taxon>
        <taxon>Heteroptera</taxon>
        <taxon>Panheteroptera</taxon>
        <taxon>Cimicomorpha</taxon>
        <taxon>Cimicidae</taxon>
        <taxon>Cimex</taxon>
    </lineage>
</organism>